<evidence type="ECO:0000313" key="1">
    <source>
        <dbReference type="EMBL" id="KAF7243347.1"/>
    </source>
</evidence>
<gene>
    <name evidence="1" type="ORF">EG68_10645</name>
</gene>
<dbReference type="AlphaFoldDB" id="A0A8S9YFX0"/>
<name>A0A8S9YFX0_9TREM</name>
<dbReference type="Proteomes" id="UP000822476">
    <property type="component" value="Unassembled WGS sequence"/>
</dbReference>
<keyword evidence="2" id="KW-1185">Reference proteome</keyword>
<comment type="caution">
    <text evidence="1">The sequence shown here is derived from an EMBL/GenBank/DDBJ whole genome shotgun (WGS) entry which is preliminary data.</text>
</comment>
<proteinExistence type="predicted"/>
<sequence length="31" mass="3536">MAEREGILKKKQVNGLFVSHFLITNSDANFK</sequence>
<dbReference type="EMBL" id="JTDE01006521">
    <property type="protein sequence ID" value="KAF7243347.1"/>
    <property type="molecule type" value="Genomic_DNA"/>
</dbReference>
<evidence type="ECO:0000313" key="2">
    <source>
        <dbReference type="Proteomes" id="UP000822476"/>
    </source>
</evidence>
<organism evidence="1 2">
    <name type="scientific">Paragonimus skrjabini miyazakii</name>
    <dbReference type="NCBI Taxonomy" id="59628"/>
    <lineage>
        <taxon>Eukaryota</taxon>
        <taxon>Metazoa</taxon>
        <taxon>Spiralia</taxon>
        <taxon>Lophotrochozoa</taxon>
        <taxon>Platyhelminthes</taxon>
        <taxon>Trematoda</taxon>
        <taxon>Digenea</taxon>
        <taxon>Plagiorchiida</taxon>
        <taxon>Troglotremata</taxon>
        <taxon>Troglotrematidae</taxon>
        <taxon>Paragonimus</taxon>
    </lineage>
</organism>
<protein>
    <submittedName>
        <fullName evidence="1">Uncharacterized protein</fullName>
    </submittedName>
</protein>
<reference evidence="1" key="1">
    <citation type="submission" date="2019-07" db="EMBL/GenBank/DDBJ databases">
        <title>Annotation for the trematode Paragonimus miyazaki's.</title>
        <authorList>
            <person name="Choi Y.-J."/>
        </authorList>
    </citation>
    <scope>NUCLEOTIDE SEQUENCE</scope>
    <source>
        <strain evidence="1">Japan</strain>
    </source>
</reference>
<accession>A0A8S9YFX0</accession>